<name>A0AAV7Z286_9EUKA</name>
<feature type="compositionally biased region" description="Basic residues" evidence="1">
    <location>
        <begin position="173"/>
        <end position="186"/>
    </location>
</feature>
<dbReference type="SUPFAM" id="SSF48097">
    <property type="entry name" value="Regulator of G-protein signaling, RGS"/>
    <property type="match status" value="1"/>
</dbReference>
<organism evidence="3 4">
    <name type="scientific">Anaeramoeba flamelloides</name>
    <dbReference type="NCBI Taxonomy" id="1746091"/>
    <lineage>
        <taxon>Eukaryota</taxon>
        <taxon>Metamonada</taxon>
        <taxon>Anaeramoebidae</taxon>
        <taxon>Anaeramoeba</taxon>
    </lineage>
</organism>
<dbReference type="Pfam" id="PF00615">
    <property type="entry name" value="RGS"/>
    <property type="match status" value="1"/>
</dbReference>
<dbReference type="InterPro" id="IPR027267">
    <property type="entry name" value="AH/BAR_dom_sf"/>
</dbReference>
<dbReference type="CDD" id="cd07440">
    <property type="entry name" value="RGS"/>
    <property type="match status" value="1"/>
</dbReference>
<dbReference type="Proteomes" id="UP001146793">
    <property type="component" value="Unassembled WGS sequence"/>
</dbReference>
<dbReference type="EMBL" id="JANTQA010000042">
    <property type="protein sequence ID" value="KAJ3435170.1"/>
    <property type="molecule type" value="Genomic_DNA"/>
</dbReference>
<dbReference type="PROSITE" id="PS50132">
    <property type="entry name" value="RGS"/>
    <property type="match status" value="1"/>
</dbReference>
<proteinExistence type="predicted"/>
<feature type="region of interest" description="Disordered" evidence="1">
    <location>
        <begin position="132"/>
        <end position="200"/>
    </location>
</feature>
<dbReference type="PANTHER" id="PTHR10845:SF192">
    <property type="entry name" value="DOUBLE HIT, ISOFORM B"/>
    <property type="match status" value="1"/>
</dbReference>
<gene>
    <name evidence="3" type="ORF">M0812_02301</name>
</gene>
<reference evidence="3" key="1">
    <citation type="submission" date="2022-08" db="EMBL/GenBank/DDBJ databases">
        <title>Novel sulphate-reducing endosymbionts in the free-living metamonad Anaeramoeba.</title>
        <authorList>
            <person name="Jerlstrom-Hultqvist J."/>
            <person name="Cepicka I."/>
            <person name="Gallot-Lavallee L."/>
            <person name="Salas-Leiva D."/>
            <person name="Curtis B.A."/>
            <person name="Zahonova K."/>
            <person name="Pipaliya S."/>
            <person name="Dacks J."/>
            <person name="Roger A.J."/>
        </authorList>
    </citation>
    <scope>NUCLEOTIDE SEQUENCE</scope>
    <source>
        <strain evidence="3">Busselton2</strain>
    </source>
</reference>
<evidence type="ECO:0000256" key="1">
    <source>
        <dbReference type="SAM" id="MobiDB-lite"/>
    </source>
</evidence>
<dbReference type="AlphaFoldDB" id="A0AAV7Z286"/>
<dbReference type="Gene3D" id="1.20.1270.60">
    <property type="entry name" value="Arfaptin homology (AH) domain/BAR domain"/>
    <property type="match status" value="1"/>
</dbReference>
<evidence type="ECO:0000259" key="2">
    <source>
        <dbReference type="PROSITE" id="PS50132"/>
    </source>
</evidence>
<feature type="compositionally biased region" description="Basic and acidic residues" evidence="1">
    <location>
        <begin position="189"/>
        <end position="200"/>
    </location>
</feature>
<dbReference type="SMART" id="SM00315">
    <property type="entry name" value="RGS"/>
    <property type="match status" value="1"/>
</dbReference>
<dbReference type="PRINTS" id="PR01301">
    <property type="entry name" value="RGSPROTEIN"/>
</dbReference>
<dbReference type="PANTHER" id="PTHR10845">
    <property type="entry name" value="REGULATOR OF G PROTEIN SIGNALING"/>
    <property type="match status" value="1"/>
</dbReference>
<dbReference type="InterPro" id="IPR044926">
    <property type="entry name" value="RGS_subdomain_2"/>
</dbReference>
<feature type="domain" description="RGS" evidence="2">
    <location>
        <begin position="267"/>
        <end position="384"/>
    </location>
</feature>
<dbReference type="Gene3D" id="1.10.167.10">
    <property type="entry name" value="Regulator of G-protein Signalling 4, domain 2"/>
    <property type="match status" value="1"/>
</dbReference>
<accession>A0AAV7Z286</accession>
<sequence>MLNNTKLNILGGHLQNKDFHERRQDFFNLCDLTNELDGNLHLYSQSLDYFLSENTKLFNTFEKIFDKESLIHDQVKQVSQTFQRLSEETTESRQDLNSKIITQIENYNKFYSSFLDRLQLRETVEDYINKESEEQKDPELNTVNQKKIPIVRRRRRASEGTIVPSIKSSKSQKVQRTKGRKKKNNNKKSTLESMKKNQKKLDKEISKDLGSFLENRHNFLNAPYCQFEKNRQQIFNKFDSLLSELEGFAKDKNKFKLTEPIEGDEVSFEEMMEDPYRRFYFRQFLEAEFATENLDFFQEVEKYREITSEEERVKVADRIFKIYVQSGTEAEINIEYIDRENIEKDLKKGADIDVFDKAGKHIHFLMKNNSYPRFLKSKFFQKLLWKCQPRDFHSGIPIHDVNQDDDTSFLNSSSEDEFSTDSDFHDQLSDFDDPIIPDIEKEEKKSGKKKVFVFETPGFERIKKKRNSVIDQFN</sequence>
<evidence type="ECO:0000313" key="4">
    <source>
        <dbReference type="Proteomes" id="UP001146793"/>
    </source>
</evidence>
<evidence type="ECO:0000313" key="3">
    <source>
        <dbReference type="EMBL" id="KAJ3435170.1"/>
    </source>
</evidence>
<dbReference type="InterPro" id="IPR016137">
    <property type="entry name" value="RGS"/>
</dbReference>
<protein>
    <submittedName>
        <fullName evidence="3">Regulator of g protein signaling</fullName>
    </submittedName>
</protein>
<comment type="caution">
    <text evidence="3">The sequence shown here is derived from an EMBL/GenBank/DDBJ whole genome shotgun (WGS) entry which is preliminary data.</text>
</comment>
<dbReference type="InterPro" id="IPR036305">
    <property type="entry name" value="RGS_sf"/>
</dbReference>